<sequence>MFAHPTALLIKETANCSLGSAVRPVVSFLPNWDTIFIGDFVSVKCELASTAHKDQIYYWYKDNVYLHKGQPSFFISSATLMDGGDYQCQTGTSLKSDSVRLSISQEYVILQKPPVVYEGDTLILRCHSFPGYKSKETTFYKHGTVLRSLGDLYSGDCTTGRYKCSKYVHHAQGFHFYSAEAYISAKELFSKPEMIANPRQITEGADGTLTCSSSLSPARAATKLQFAFYKDGRTVQDFTPYRTFQLSLAQLEHSGGYTCEARTLSHGVRKMSGILKVFISELFSTPELNMSSNPIAEDSEMTLNCITQRLIEQNTELQFAFYRNGEKVQNFSAFNQYHILSTQLADSGVYVCKVQTLNSSVKKSSQELDIQIQGKQRTSTLLIARVVLFPLLLVGSVLLFSYKLKLFSACWTSQPQQDSPSQAANIDVSYATLKTRLTPTN</sequence>
<keyword evidence="3" id="KW-1133">Transmembrane helix</keyword>
<organism evidence="5">
    <name type="scientific">Xenopus tropicalis</name>
    <name type="common">Western clawed frog</name>
    <name type="synonym">Silurana tropicalis</name>
    <dbReference type="NCBI Taxonomy" id="8364"/>
    <lineage>
        <taxon>Eukaryota</taxon>
        <taxon>Metazoa</taxon>
        <taxon>Chordata</taxon>
        <taxon>Craniata</taxon>
        <taxon>Vertebrata</taxon>
        <taxon>Euteleostomi</taxon>
        <taxon>Amphibia</taxon>
        <taxon>Batrachia</taxon>
        <taxon>Anura</taxon>
        <taxon>Pipoidea</taxon>
        <taxon>Pipidae</taxon>
        <taxon>Xenopodinae</taxon>
        <taxon>Xenopus</taxon>
        <taxon>Silurana</taxon>
    </lineage>
</organism>
<evidence type="ECO:0000313" key="5">
    <source>
        <dbReference type="Ensembl" id="ENSXETP00000108496"/>
    </source>
</evidence>
<feature type="domain" description="Ig-like" evidence="4">
    <location>
        <begin position="24"/>
        <end position="104"/>
    </location>
</feature>
<dbReference type="InterPro" id="IPR036179">
    <property type="entry name" value="Ig-like_dom_sf"/>
</dbReference>
<dbReference type="SUPFAM" id="SSF48726">
    <property type="entry name" value="Immunoglobulin"/>
    <property type="match status" value="3"/>
</dbReference>
<accession>A0A803JKL9</accession>
<feature type="domain" description="Ig-like" evidence="4">
    <location>
        <begin position="286"/>
        <end position="369"/>
    </location>
</feature>
<dbReference type="InterPro" id="IPR050488">
    <property type="entry name" value="Ig_Fc_receptor"/>
</dbReference>
<dbReference type="PANTHER" id="PTHR11481">
    <property type="entry name" value="IMMUNOGLOBULIN FC RECEPTOR"/>
    <property type="match status" value="1"/>
</dbReference>
<feature type="domain" description="Ig-like" evidence="4">
    <location>
        <begin position="192"/>
        <end position="272"/>
    </location>
</feature>
<dbReference type="InterPro" id="IPR007110">
    <property type="entry name" value="Ig-like_dom"/>
</dbReference>
<dbReference type="PANTHER" id="PTHR11481:SF64">
    <property type="entry name" value="FC RECEPTOR-LIKE PROTEIN 4"/>
    <property type="match status" value="1"/>
</dbReference>
<name>A0A803JKL9_XENTR</name>
<dbReference type="PROSITE" id="PS50835">
    <property type="entry name" value="IG_LIKE"/>
    <property type="match status" value="3"/>
</dbReference>
<proteinExistence type="predicted"/>
<evidence type="ECO:0000256" key="1">
    <source>
        <dbReference type="ARBA" id="ARBA00022729"/>
    </source>
</evidence>
<evidence type="ECO:0000259" key="4">
    <source>
        <dbReference type="PROSITE" id="PS50835"/>
    </source>
</evidence>
<dbReference type="Gene3D" id="2.60.40.10">
    <property type="entry name" value="Immunoglobulins"/>
    <property type="match status" value="3"/>
</dbReference>
<dbReference type="AlphaFoldDB" id="A0A803JKL9"/>
<dbReference type="Ensembl" id="ENSXETT00000105433">
    <property type="protein sequence ID" value="ENSXETP00000108496"/>
    <property type="gene ID" value="ENSXETG00000044710"/>
</dbReference>
<dbReference type="Ensembl" id="ENSXETT00000110990">
    <property type="protein sequence ID" value="ENSXETP00000114963"/>
    <property type="gene ID" value="ENSXETG00000044710"/>
</dbReference>
<keyword evidence="1" id="KW-0732">Signal</keyword>
<feature type="transmembrane region" description="Helical" evidence="3">
    <location>
        <begin position="382"/>
        <end position="402"/>
    </location>
</feature>
<reference evidence="5" key="2">
    <citation type="submission" date="2021-03" db="UniProtKB">
        <authorList>
            <consortium name="Ensembl"/>
        </authorList>
    </citation>
    <scope>IDENTIFICATION</scope>
</reference>
<dbReference type="InterPro" id="IPR003599">
    <property type="entry name" value="Ig_sub"/>
</dbReference>
<evidence type="ECO:0000256" key="2">
    <source>
        <dbReference type="ARBA" id="ARBA00023157"/>
    </source>
</evidence>
<evidence type="ECO:0000256" key="3">
    <source>
        <dbReference type="SAM" id="Phobius"/>
    </source>
</evidence>
<keyword evidence="3" id="KW-0812">Transmembrane</keyword>
<dbReference type="Pfam" id="PF13895">
    <property type="entry name" value="Ig_2"/>
    <property type="match status" value="3"/>
</dbReference>
<keyword evidence="2" id="KW-1015">Disulfide bond</keyword>
<dbReference type="SMART" id="SM00409">
    <property type="entry name" value="IG"/>
    <property type="match status" value="3"/>
</dbReference>
<protein>
    <recommendedName>
        <fullName evidence="4">Ig-like domain-containing protein</fullName>
    </recommendedName>
</protein>
<keyword evidence="3" id="KW-0472">Membrane</keyword>
<reference evidence="5" key="1">
    <citation type="journal article" date="2010" name="Science">
        <title>The genome of the Western clawed frog Xenopus tropicalis.</title>
        <authorList>
            <person name="Hellsten U."/>
            <person name="Harland R.M."/>
            <person name="Gilchrist M.J."/>
            <person name="Hendrix D."/>
            <person name="Jurka J."/>
            <person name="Kapitonov V."/>
            <person name="Ovcharenko I."/>
            <person name="Putnam N.H."/>
            <person name="Shu S."/>
            <person name="Taher L."/>
            <person name="Blitz I.L."/>
            <person name="Blumberg B."/>
            <person name="Dichmann D.S."/>
            <person name="Dubchak I."/>
            <person name="Amaya E."/>
            <person name="Detter J.C."/>
            <person name="Fletcher R."/>
            <person name="Gerhard D.S."/>
            <person name="Goodstein D."/>
            <person name="Graves T."/>
            <person name="Grigoriev I.V."/>
            <person name="Grimwood J."/>
            <person name="Kawashima T."/>
            <person name="Lindquist E."/>
            <person name="Lucas S.M."/>
            <person name="Mead P.E."/>
            <person name="Mitros T."/>
            <person name="Ogino H."/>
            <person name="Ohta Y."/>
            <person name="Poliakov A.V."/>
            <person name="Pollet N."/>
            <person name="Robert J."/>
            <person name="Salamov A."/>
            <person name="Sater A.K."/>
            <person name="Schmutz J."/>
            <person name="Terry A."/>
            <person name="Vize P.D."/>
            <person name="Warren W.C."/>
            <person name="Wells D."/>
            <person name="Wills A."/>
            <person name="Wilson R.K."/>
            <person name="Zimmerman L.B."/>
            <person name="Zorn A.M."/>
            <person name="Grainger R."/>
            <person name="Grammer T."/>
            <person name="Khokha M.K."/>
            <person name="Richardson P.M."/>
            <person name="Rokhsar D.S."/>
        </authorList>
    </citation>
    <scope>NUCLEOTIDE SEQUENCE [LARGE SCALE GENOMIC DNA]</scope>
    <source>
        <strain evidence="5">Nigerian</strain>
    </source>
</reference>
<dbReference type="GeneTree" id="ENSGT01050000244808"/>
<dbReference type="InterPro" id="IPR013783">
    <property type="entry name" value="Ig-like_fold"/>
</dbReference>